<evidence type="ECO:0000256" key="1">
    <source>
        <dbReference type="ARBA" id="ARBA00004651"/>
    </source>
</evidence>
<feature type="region of interest" description="Disordered" evidence="15">
    <location>
        <begin position="485"/>
        <end position="526"/>
    </location>
</feature>
<sequence>MTLGDGSLNTIIVVEFGLYLLLMVVIGYLVSRSAKNHSEFLLGGKQLPGWALAFSERATGESAWLLLGYTGFVFATGLSAVWVAAGIATGIIFSWLFLAKRFMEEADKYQVITLPGYLAARFGKHAKIILWLSTILIFSFMMFYFGAQLAGAGKTLFAVFNIPPVMGIWLSFLVVVLLAFLGGFIAVVWTDMIQSIMMLITLVVLPIIALVKISAADLSISQALMSSGPTLDSWTGGAIGFSLGLLLFNNFAWVFGFLGGQPQLTSRFMALRSKKEARTGSIVAVSWTVLAYSGAFMIGITALTLYQGQTFADVEMILPIMIMDLFPSWIAGILLAGILAAIISTADSQLLVITSSVSEDIIHNALKLDLTQKQLVAVSRTTIVLAGIVGLVIALTSESLVFLVVSWAWAGVGGTLSPAVILTFFWRKYSGIGVIATIATGFISTVIWISTPLEEIVSSRFTTFFFAMTAGIIFSLLFPDKKVDSNDTHSSGKGTAGDKPDLEGSASANHETLVGNEETVSDPIKL</sequence>
<evidence type="ECO:0000256" key="11">
    <source>
        <dbReference type="ARBA" id="ARBA00023201"/>
    </source>
</evidence>
<keyword evidence="3 14" id="KW-0813">Transport</keyword>
<dbReference type="AlphaFoldDB" id="A0A3P5XDV1"/>
<evidence type="ECO:0000256" key="14">
    <source>
        <dbReference type="RuleBase" id="RU366012"/>
    </source>
</evidence>
<feature type="transmembrane region" description="Helical" evidence="14">
    <location>
        <begin position="281"/>
        <end position="306"/>
    </location>
</feature>
<feature type="transmembrane region" description="Helical" evidence="14">
    <location>
        <begin position="72"/>
        <end position="98"/>
    </location>
</feature>
<organism evidence="16 17">
    <name type="scientific">Filibacter tadaridae</name>
    <dbReference type="NCBI Taxonomy" id="2483811"/>
    <lineage>
        <taxon>Bacteria</taxon>
        <taxon>Bacillati</taxon>
        <taxon>Bacillota</taxon>
        <taxon>Bacilli</taxon>
        <taxon>Bacillales</taxon>
        <taxon>Caryophanaceae</taxon>
        <taxon>Filibacter</taxon>
    </lineage>
</organism>
<feature type="transmembrane region" description="Helical" evidence="14">
    <location>
        <begin position="461"/>
        <end position="478"/>
    </location>
</feature>
<dbReference type="InterPro" id="IPR011851">
    <property type="entry name" value="Na/Pro_symporter"/>
</dbReference>
<keyword evidence="5 14" id="KW-0812">Transmembrane</keyword>
<evidence type="ECO:0000256" key="4">
    <source>
        <dbReference type="ARBA" id="ARBA00022475"/>
    </source>
</evidence>
<name>A0A3P5XDV1_9BACL</name>
<dbReference type="InterPro" id="IPR050277">
    <property type="entry name" value="Sodium:Solute_Symporter"/>
</dbReference>
<comment type="subcellular location">
    <subcellularLocation>
        <location evidence="1 14">Cell membrane</location>
        <topology evidence="1 14">Multi-pass membrane protein</topology>
    </subcellularLocation>
</comment>
<comment type="similarity">
    <text evidence="2 13">Belongs to the sodium:solute symporter (SSF) (TC 2.A.21) family.</text>
</comment>
<evidence type="ECO:0000256" key="3">
    <source>
        <dbReference type="ARBA" id="ARBA00022448"/>
    </source>
</evidence>
<dbReference type="GO" id="GO:0005886">
    <property type="term" value="C:plasma membrane"/>
    <property type="evidence" value="ECO:0007669"/>
    <property type="project" value="UniProtKB-SubCell"/>
</dbReference>
<dbReference type="EMBL" id="UXAV01000042">
    <property type="protein sequence ID" value="VDC29507.1"/>
    <property type="molecule type" value="Genomic_DNA"/>
</dbReference>
<evidence type="ECO:0000313" key="16">
    <source>
        <dbReference type="EMBL" id="VDC29507.1"/>
    </source>
</evidence>
<feature type="transmembrane region" description="Helical" evidence="14">
    <location>
        <begin position="432"/>
        <end position="449"/>
    </location>
</feature>
<keyword evidence="10 14" id="KW-0472">Membrane</keyword>
<feature type="transmembrane region" description="Helical" evidence="14">
    <location>
        <begin position="167"/>
        <end position="189"/>
    </location>
</feature>
<dbReference type="PROSITE" id="PS50283">
    <property type="entry name" value="NA_SOLUT_SYMP_3"/>
    <property type="match status" value="1"/>
</dbReference>
<keyword evidence="8 14" id="KW-0915">Sodium</keyword>
<dbReference type="PANTHER" id="PTHR48086:SF3">
    <property type="entry name" value="SODIUM_PROLINE SYMPORTER"/>
    <property type="match status" value="1"/>
</dbReference>
<reference evidence="16 17" key="1">
    <citation type="submission" date="2018-11" db="EMBL/GenBank/DDBJ databases">
        <authorList>
            <person name="Criscuolo A."/>
        </authorList>
    </citation>
    <scope>NUCLEOTIDE SEQUENCE [LARGE SCALE GENOMIC DNA]</scope>
    <source>
        <strain evidence="16">ATB-66</strain>
    </source>
</reference>
<feature type="transmembrane region" description="Helical" evidence="14">
    <location>
        <begin position="12"/>
        <end position="31"/>
    </location>
</feature>
<dbReference type="NCBIfam" id="TIGR00813">
    <property type="entry name" value="sss"/>
    <property type="match status" value="1"/>
</dbReference>
<accession>A0A3P5XDV1</accession>
<feature type="transmembrane region" description="Helical" evidence="14">
    <location>
        <begin position="401"/>
        <end position="425"/>
    </location>
</feature>
<evidence type="ECO:0000256" key="10">
    <source>
        <dbReference type="ARBA" id="ARBA00023136"/>
    </source>
</evidence>
<evidence type="ECO:0000256" key="15">
    <source>
        <dbReference type="SAM" id="MobiDB-lite"/>
    </source>
</evidence>
<evidence type="ECO:0000256" key="8">
    <source>
        <dbReference type="ARBA" id="ARBA00023053"/>
    </source>
</evidence>
<keyword evidence="6 14" id="KW-0769">Symport</keyword>
<dbReference type="Pfam" id="PF00474">
    <property type="entry name" value="SSF"/>
    <property type="match status" value="1"/>
</dbReference>
<feature type="transmembrane region" description="Helical" evidence="14">
    <location>
        <begin position="196"/>
        <end position="216"/>
    </location>
</feature>
<feature type="transmembrane region" description="Helical" evidence="14">
    <location>
        <begin position="236"/>
        <end position="260"/>
    </location>
</feature>
<evidence type="ECO:0000256" key="6">
    <source>
        <dbReference type="ARBA" id="ARBA00022847"/>
    </source>
</evidence>
<evidence type="ECO:0000256" key="13">
    <source>
        <dbReference type="RuleBase" id="RU362091"/>
    </source>
</evidence>
<gene>
    <name evidence="16" type="primary">putP_2</name>
    <name evidence="16" type="ORF">FILTAD_02117</name>
</gene>
<dbReference type="InterPro" id="IPR038377">
    <property type="entry name" value="Na/Glc_symporter_sf"/>
</dbReference>
<feature type="transmembrane region" description="Helical" evidence="14">
    <location>
        <begin position="326"/>
        <end position="346"/>
    </location>
</feature>
<dbReference type="InterPro" id="IPR001734">
    <property type="entry name" value="Na/solute_symporter"/>
</dbReference>
<evidence type="ECO:0000256" key="12">
    <source>
        <dbReference type="ARBA" id="ARBA00033708"/>
    </source>
</evidence>
<feature type="transmembrane region" description="Helical" evidence="14">
    <location>
        <begin position="128"/>
        <end position="147"/>
    </location>
</feature>
<keyword evidence="4 14" id="KW-1003">Cell membrane</keyword>
<evidence type="ECO:0000256" key="2">
    <source>
        <dbReference type="ARBA" id="ARBA00006434"/>
    </source>
</evidence>
<protein>
    <recommendedName>
        <fullName evidence="14">Sodium/proline symporter</fullName>
    </recommendedName>
    <alternativeName>
        <fullName evidence="14">Proline permease</fullName>
    </alternativeName>
</protein>
<dbReference type="GO" id="GO:0031402">
    <property type="term" value="F:sodium ion binding"/>
    <property type="evidence" value="ECO:0007669"/>
    <property type="project" value="UniProtKB-UniRule"/>
</dbReference>
<keyword evidence="9 14" id="KW-0406">Ion transport</keyword>
<dbReference type="CDD" id="cd11475">
    <property type="entry name" value="SLC5sbd_PutP"/>
    <property type="match status" value="1"/>
</dbReference>
<dbReference type="GO" id="GO:0015824">
    <property type="term" value="P:proline transport"/>
    <property type="evidence" value="ECO:0007669"/>
    <property type="project" value="UniProtKB-UniRule"/>
</dbReference>
<comment type="function">
    <text evidence="14">Catalyzes the sodium-dependent uptake of extracellular L-proline.</text>
</comment>
<feature type="transmembrane region" description="Helical" evidence="14">
    <location>
        <begin position="375"/>
        <end position="395"/>
    </location>
</feature>
<evidence type="ECO:0000256" key="9">
    <source>
        <dbReference type="ARBA" id="ARBA00023065"/>
    </source>
</evidence>
<evidence type="ECO:0000256" key="5">
    <source>
        <dbReference type="ARBA" id="ARBA00022692"/>
    </source>
</evidence>
<evidence type="ECO:0000256" key="7">
    <source>
        <dbReference type="ARBA" id="ARBA00022989"/>
    </source>
</evidence>
<keyword evidence="17" id="KW-1185">Reference proteome</keyword>
<evidence type="ECO:0000313" key="17">
    <source>
        <dbReference type="Proteomes" id="UP000270468"/>
    </source>
</evidence>
<comment type="catalytic activity">
    <reaction evidence="12">
        <text>L-proline(in) + Na(+)(in) = L-proline(out) + Na(+)(out)</text>
        <dbReference type="Rhea" id="RHEA:28967"/>
        <dbReference type="ChEBI" id="CHEBI:29101"/>
        <dbReference type="ChEBI" id="CHEBI:60039"/>
    </reaction>
</comment>
<proteinExistence type="inferred from homology"/>
<dbReference type="GO" id="GO:0005298">
    <property type="term" value="F:proline:sodium symporter activity"/>
    <property type="evidence" value="ECO:0007669"/>
    <property type="project" value="UniProtKB-UniRule"/>
</dbReference>
<keyword evidence="14" id="KW-0029">Amino-acid transport</keyword>
<keyword evidence="11 14" id="KW-0739">Sodium transport</keyword>
<dbReference type="Gene3D" id="1.20.1730.10">
    <property type="entry name" value="Sodium/glucose cotransporter"/>
    <property type="match status" value="1"/>
</dbReference>
<dbReference type="Proteomes" id="UP000270468">
    <property type="component" value="Unassembled WGS sequence"/>
</dbReference>
<keyword evidence="7 14" id="KW-1133">Transmembrane helix</keyword>
<dbReference type="PANTHER" id="PTHR48086">
    <property type="entry name" value="SODIUM/PROLINE SYMPORTER-RELATED"/>
    <property type="match status" value="1"/>
</dbReference>